<accession>A0A4C1VUQ6</accession>
<name>A0A4C1VUQ6_EUMVA</name>
<feature type="region of interest" description="Disordered" evidence="1">
    <location>
        <begin position="193"/>
        <end position="221"/>
    </location>
</feature>
<sequence>MIDNVVIVADHAFSGGEGRVKCGRICTGDGAHPTPSGAAATGGERVYRLPDDGIGEPSSSTMELLWDSVVTCYSTSSRLPCKRRCARARRRRGLTTVYAGVRPRVCERRGVNPMKLIWRFICVDVAREDYKPCADCDVRSPITSALPPEWGFMGPDRSPPPPLRAQAVYGRPSPRRSSDHFICQYKTPQHKKNMKKRIPGSCGQGTKPRRRPDVTSSTSTFSRSATLGSKLAIWIIYTEQAFVRGFAHTSVG</sequence>
<evidence type="ECO:0000256" key="1">
    <source>
        <dbReference type="SAM" id="MobiDB-lite"/>
    </source>
</evidence>
<evidence type="ECO:0000313" key="2">
    <source>
        <dbReference type="EMBL" id="GBP41555.1"/>
    </source>
</evidence>
<organism evidence="2 3">
    <name type="scientific">Eumeta variegata</name>
    <name type="common">Bagworm moth</name>
    <name type="synonym">Eumeta japonica</name>
    <dbReference type="NCBI Taxonomy" id="151549"/>
    <lineage>
        <taxon>Eukaryota</taxon>
        <taxon>Metazoa</taxon>
        <taxon>Ecdysozoa</taxon>
        <taxon>Arthropoda</taxon>
        <taxon>Hexapoda</taxon>
        <taxon>Insecta</taxon>
        <taxon>Pterygota</taxon>
        <taxon>Neoptera</taxon>
        <taxon>Endopterygota</taxon>
        <taxon>Lepidoptera</taxon>
        <taxon>Glossata</taxon>
        <taxon>Ditrysia</taxon>
        <taxon>Tineoidea</taxon>
        <taxon>Psychidae</taxon>
        <taxon>Oiketicinae</taxon>
        <taxon>Eumeta</taxon>
    </lineage>
</organism>
<dbReference type="Proteomes" id="UP000299102">
    <property type="component" value="Unassembled WGS sequence"/>
</dbReference>
<gene>
    <name evidence="2" type="ORF">EVAR_20363_1</name>
</gene>
<proteinExistence type="predicted"/>
<dbReference type="EMBL" id="BGZK01000401">
    <property type="protein sequence ID" value="GBP41555.1"/>
    <property type="molecule type" value="Genomic_DNA"/>
</dbReference>
<dbReference type="AlphaFoldDB" id="A0A4C1VUQ6"/>
<evidence type="ECO:0000313" key="3">
    <source>
        <dbReference type="Proteomes" id="UP000299102"/>
    </source>
</evidence>
<keyword evidence="3" id="KW-1185">Reference proteome</keyword>
<reference evidence="2 3" key="1">
    <citation type="journal article" date="2019" name="Commun. Biol.">
        <title>The bagworm genome reveals a unique fibroin gene that provides high tensile strength.</title>
        <authorList>
            <person name="Kono N."/>
            <person name="Nakamura H."/>
            <person name="Ohtoshi R."/>
            <person name="Tomita M."/>
            <person name="Numata K."/>
            <person name="Arakawa K."/>
        </authorList>
    </citation>
    <scope>NUCLEOTIDE SEQUENCE [LARGE SCALE GENOMIC DNA]</scope>
</reference>
<comment type="caution">
    <text evidence="2">The sequence shown here is derived from an EMBL/GenBank/DDBJ whole genome shotgun (WGS) entry which is preliminary data.</text>
</comment>
<protein>
    <submittedName>
        <fullName evidence="2">Uncharacterized protein</fullName>
    </submittedName>
</protein>